<dbReference type="AlphaFoldDB" id="A0A4C1V175"/>
<evidence type="ECO:0000256" key="1">
    <source>
        <dbReference type="SAM" id="MobiDB-lite"/>
    </source>
</evidence>
<feature type="region of interest" description="Disordered" evidence="1">
    <location>
        <begin position="58"/>
        <end position="93"/>
    </location>
</feature>
<evidence type="ECO:0000313" key="3">
    <source>
        <dbReference type="Proteomes" id="UP000299102"/>
    </source>
</evidence>
<evidence type="ECO:0000313" key="2">
    <source>
        <dbReference type="EMBL" id="GBP32027.1"/>
    </source>
</evidence>
<organism evidence="2 3">
    <name type="scientific">Eumeta variegata</name>
    <name type="common">Bagworm moth</name>
    <name type="synonym">Eumeta japonica</name>
    <dbReference type="NCBI Taxonomy" id="151549"/>
    <lineage>
        <taxon>Eukaryota</taxon>
        <taxon>Metazoa</taxon>
        <taxon>Ecdysozoa</taxon>
        <taxon>Arthropoda</taxon>
        <taxon>Hexapoda</taxon>
        <taxon>Insecta</taxon>
        <taxon>Pterygota</taxon>
        <taxon>Neoptera</taxon>
        <taxon>Endopterygota</taxon>
        <taxon>Lepidoptera</taxon>
        <taxon>Glossata</taxon>
        <taxon>Ditrysia</taxon>
        <taxon>Tineoidea</taxon>
        <taxon>Psychidae</taxon>
        <taxon>Oiketicinae</taxon>
        <taxon>Eumeta</taxon>
    </lineage>
</organism>
<keyword evidence="3" id="KW-1185">Reference proteome</keyword>
<proteinExistence type="predicted"/>
<name>A0A4C1V175_EUMVA</name>
<dbReference type="Proteomes" id="UP000299102">
    <property type="component" value="Unassembled WGS sequence"/>
</dbReference>
<sequence length="167" mass="18499">MTVCSESGWNYFGLLFPAAAGGGVRRRARPTHALTSSNLLETWHKRLLGSYECGRLERRDGGGSARVRRGRHGDARPTTPPAPAAPAALAAPPRPGPHSLNIYSVEVSTAATCSRGRFFTTFSNGFCHDSESYFRTYADLDDSRARRRRGRTSDEYVSPYPRAERHR</sequence>
<protein>
    <submittedName>
        <fullName evidence="2">Uncharacterized protein</fullName>
    </submittedName>
</protein>
<dbReference type="EMBL" id="BGZK01000254">
    <property type="protein sequence ID" value="GBP32027.1"/>
    <property type="molecule type" value="Genomic_DNA"/>
</dbReference>
<feature type="region of interest" description="Disordered" evidence="1">
    <location>
        <begin position="144"/>
        <end position="167"/>
    </location>
</feature>
<gene>
    <name evidence="2" type="ORF">EVAR_21061_1</name>
</gene>
<accession>A0A4C1V175</accession>
<comment type="caution">
    <text evidence="2">The sequence shown here is derived from an EMBL/GenBank/DDBJ whole genome shotgun (WGS) entry which is preliminary data.</text>
</comment>
<reference evidence="2 3" key="1">
    <citation type="journal article" date="2019" name="Commun. Biol.">
        <title>The bagworm genome reveals a unique fibroin gene that provides high tensile strength.</title>
        <authorList>
            <person name="Kono N."/>
            <person name="Nakamura H."/>
            <person name="Ohtoshi R."/>
            <person name="Tomita M."/>
            <person name="Numata K."/>
            <person name="Arakawa K."/>
        </authorList>
    </citation>
    <scope>NUCLEOTIDE SEQUENCE [LARGE SCALE GENOMIC DNA]</scope>
</reference>